<gene>
    <name evidence="4" type="ORF">HW115_05175</name>
</gene>
<protein>
    <submittedName>
        <fullName evidence="4">PEP-CTERM sorting domain-containing protein</fullName>
    </submittedName>
</protein>
<evidence type="ECO:0000313" key="5">
    <source>
        <dbReference type="Proteomes" id="UP000557872"/>
    </source>
</evidence>
<accession>A0A851GCT0</accession>
<feature type="chain" id="PRO_5032679402" evidence="2">
    <location>
        <begin position="22"/>
        <end position="250"/>
    </location>
</feature>
<feature type="signal peptide" evidence="2">
    <location>
        <begin position="1"/>
        <end position="21"/>
    </location>
</feature>
<name>A0A851GCT0_9BACT</name>
<keyword evidence="5" id="KW-1185">Reference proteome</keyword>
<dbReference type="EMBL" id="JACBAZ010000002">
    <property type="protein sequence ID" value="NWK54989.1"/>
    <property type="molecule type" value="Genomic_DNA"/>
</dbReference>
<evidence type="ECO:0000256" key="2">
    <source>
        <dbReference type="SAM" id="SignalP"/>
    </source>
</evidence>
<feature type="domain" description="Ice-binding protein C-terminal" evidence="3">
    <location>
        <begin position="227"/>
        <end position="249"/>
    </location>
</feature>
<dbReference type="InterPro" id="IPR013424">
    <property type="entry name" value="Ice-binding_C"/>
</dbReference>
<dbReference type="InterPro" id="IPR017756">
    <property type="entry name" value="TM_Gly-Cys-Arg_CS"/>
</dbReference>
<dbReference type="RefSeq" id="WP_178931534.1">
    <property type="nucleotide sequence ID" value="NZ_JACBAZ010000002.1"/>
</dbReference>
<sequence>MKSYNIQIGVAALGLASTHGAAVIGSDFSDASTFNATGGNYDELVDDLNIADGITTTAWGNANHISQDTNGNSLGTSGFAAKINGNNNYALPVIGSQASLIDNGGRNTYFTITIDANTVFDLTRVDFSWRAATTAATNTRWLAFSTSIEDKVIFSEIATETSNGTDDAQDRSGNRSPNESIIFSDPAYQGLTDTTITFTWHAGGTAGNPGTSDSDFANVVIHGDVSSVPEPSSVALLGLGGLALLLRRRK</sequence>
<dbReference type="Pfam" id="PF07589">
    <property type="entry name" value="PEP-CTERM"/>
    <property type="match status" value="1"/>
</dbReference>
<dbReference type="AlphaFoldDB" id="A0A851GCT0"/>
<keyword evidence="2" id="KW-0732">Signal</keyword>
<dbReference type="NCBIfam" id="TIGR02595">
    <property type="entry name" value="PEP_CTERM"/>
    <property type="match status" value="1"/>
</dbReference>
<evidence type="ECO:0000256" key="1">
    <source>
        <dbReference type="SAM" id="MobiDB-lite"/>
    </source>
</evidence>
<proteinExistence type="predicted"/>
<reference evidence="4 5" key="1">
    <citation type="submission" date="2020-07" db="EMBL/GenBank/DDBJ databases">
        <title>Roseicoccus Jingziensis gen. nov., sp. nov., isolated from coastal seawater.</title>
        <authorList>
            <person name="Feng X."/>
        </authorList>
    </citation>
    <scope>NUCLEOTIDE SEQUENCE [LARGE SCALE GENOMIC DNA]</scope>
    <source>
        <strain evidence="4 5">N1E253</strain>
    </source>
</reference>
<dbReference type="Proteomes" id="UP000557872">
    <property type="component" value="Unassembled WGS sequence"/>
</dbReference>
<dbReference type="NCBIfam" id="TIGR03382">
    <property type="entry name" value="GC_trans_RRR"/>
    <property type="match status" value="1"/>
</dbReference>
<evidence type="ECO:0000259" key="3">
    <source>
        <dbReference type="Pfam" id="PF07589"/>
    </source>
</evidence>
<evidence type="ECO:0000313" key="4">
    <source>
        <dbReference type="EMBL" id="NWK54989.1"/>
    </source>
</evidence>
<organism evidence="4 5">
    <name type="scientific">Oceaniferula marina</name>
    <dbReference type="NCBI Taxonomy" id="2748318"/>
    <lineage>
        <taxon>Bacteria</taxon>
        <taxon>Pseudomonadati</taxon>
        <taxon>Verrucomicrobiota</taxon>
        <taxon>Verrucomicrobiia</taxon>
        <taxon>Verrucomicrobiales</taxon>
        <taxon>Verrucomicrobiaceae</taxon>
        <taxon>Oceaniferula</taxon>
    </lineage>
</organism>
<comment type="caution">
    <text evidence="4">The sequence shown here is derived from an EMBL/GenBank/DDBJ whole genome shotgun (WGS) entry which is preliminary data.</text>
</comment>
<feature type="region of interest" description="Disordered" evidence="1">
    <location>
        <begin position="159"/>
        <end position="182"/>
    </location>
</feature>